<evidence type="ECO:0000256" key="8">
    <source>
        <dbReference type="ARBA" id="ARBA00022679"/>
    </source>
</evidence>
<dbReference type="PRINTS" id="PR00344">
    <property type="entry name" value="BCTRLSENSOR"/>
</dbReference>
<dbReference type="Gene3D" id="1.10.287.130">
    <property type="match status" value="1"/>
</dbReference>
<dbReference type="Proteomes" id="UP001431221">
    <property type="component" value="Unassembled WGS sequence"/>
</dbReference>
<evidence type="ECO:0000313" key="25">
    <source>
        <dbReference type="Proteomes" id="UP001431221"/>
    </source>
</evidence>
<keyword evidence="10" id="KW-0418">Kinase</keyword>
<comment type="cofactor">
    <cofactor evidence="2">
        <name>Mn(2+)</name>
        <dbReference type="ChEBI" id="CHEBI:29035"/>
    </cofactor>
</comment>
<dbReference type="InterPro" id="IPR003660">
    <property type="entry name" value="HAMP_dom"/>
</dbReference>
<protein>
    <recommendedName>
        <fullName evidence="19">Signal transduction histidine-protein kinase/phosphatase MprB</fullName>
        <ecNumber evidence="5">2.7.13.3</ecNumber>
    </recommendedName>
    <alternativeName>
        <fullName evidence="20">Mycobacterial persistence regulator B</fullName>
    </alternativeName>
</protein>
<keyword evidence="6" id="KW-1003">Cell membrane</keyword>
<keyword evidence="12 24" id="KW-0067">ATP-binding</keyword>
<evidence type="ECO:0000256" key="14">
    <source>
        <dbReference type="ARBA" id="ARBA00022912"/>
    </source>
</evidence>
<gene>
    <name evidence="24" type="ORF">M0H32_26975</name>
</gene>
<comment type="catalytic activity">
    <reaction evidence="1">
        <text>ATP + protein L-histidine = ADP + protein N-phospho-L-histidine.</text>
        <dbReference type="EC" id="2.7.13.3"/>
    </reaction>
</comment>
<feature type="domain" description="Histidine kinase" evidence="22">
    <location>
        <begin position="334"/>
        <end position="535"/>
    </location>
</feature>
<dbReference type="CDD" id="cd00075">
    <property type="entry name" value="HATPase"/>
    <property type="match status" value="1"/>
</dbReference>
<dbReference type="InterPro" id="IPR050980">
    <property type="entry name" value="2C_sensor_his_kinase"/>
</dbReference>
<dbReference type="EC" id="2.7.13.3" evidence="5"/>
<feature type="transmembrane region" description="Helical" evidence="21">
    <location>
        <begin position="15"/>
        <end position="37"/>
    </location>
</feature>
<evidence type="ECO:0000313" key="24">
    <source>
        <dbReference type="EMBL" id="MCK7615816.1"/>
    </source>
</evidence>
<keyword evidence="21" id="KW-0812">Transmembrane</keyword>
<evidence type="ECO:0000256" key="7">
    <source>
        <dbReference type="ARBA" id="ARBA00022553"/>
    </source>
</evidence>
<evidence type="ECO:0000256" key="21">
    <source>
        <dbReference type="SAM" id="Phobius"/>
    </source>
</evidence>
<dbReference type="PROSITE" id="PS50885">
    <property type="entry name" value="HAMP"/>
    <property type="match status" value="1"/>
</dbReference>
<dbReference type="Pfam" id="PF00512">
    <property type="entry name" value="HisKA"/>
    <property type="match status" value="1"/>
</dbReference>
<dbReference type="PROSITE" id="PS50109">
    <property type="entry name" value="HIS_KIN"/>
    <property type="match status" value="1"/>
</dbReference>
<dbReference type="InterPro" id="IPR005467">
    <property type="entry name" value="His_kinase_dom"/>
</dbReference>
<evidence type="ECO:0000256" key="3">
    <source>
        <dbReference type="ARBA" id="ARBA00001946"/>
    </source>
</evidence>
<evidence type="ECO:0000256" key="5">
    <source>
        <dbReference type="ARBA" id="ARBA00012438"/>
    </source>
</evidence>
<evidence type="ECO:0000256" key="16">
    <source>
        <dbReference type="ARBA" id="ARBA00023016"/>
    </source>
</evidence>
<proteinExistence type="predicted"/>
<dbReference type="EMBL" id="JALNMJ010000032">
    <property type="protein sequence ID" value="MCK7615816.1"/>
    <property type="molecule type" value="Genomic_DNA"/>
</dbReference>
<dbReference type="PANTHER" id="PTHR44936:SF9">
    <property type="entry name" value="SENSOR PROTEIN CREC"/>
    <property type="match status" value="1"/>
</dbReference>
<evidence type="ECO:0000256" key="12">
    <source>
        <dbReference type="ARBA" id="ARBA00022840"/>
    </source>
</evidence>
<evidence type="ECO:0000256" key="4">
    <source>
        <dbReference type="ARBA" id="ARBA00004651"/>
    </source>
</evidence>
<evidence type="ECO:0000256" key="19">
    <source>
        <dbReference type="ARBA" id="ARBA00040454"/>
    </source>
</evidence>
<dbReference type="SUPFAM" id="SSF55874">
    <property type="entry name" value="ATPase domain of HSP90 chaperone/DNA topoisomerase II/histidine kinase"/>
    <property type="match status" value="1"/>
</dbReference>
<keyword evidence="8" id="KW-0808">Transferase</keyword>
<dbReference type="Pfam" id="PF02518">
    <property type="entry name" value="HATPase_c"/>
    <property type="match status" value="1"/>
</dbReference>
<keyword evidence="25" id="KW-1185">Reference proteome</keyword>
<dbReference type="CDD" id="cd06225">
    <property type="entry name" value="HAMP"/>
    <property type="match status" value="1"/>
</dbReference>
<keyword evidence="16" id="KW-0346">Stress response</keyword>
<dbReference type="Pfam" id="PF00672">
    <property type="entry name" value="HAMP"/>
    <property type="match status" value="1"/>
</dbReference>
<evidence type="ECO:0000256" key="10">
    <source>
        <dbReference type="ARBA" id="ARBA00022777"/>
    </source>
</evidence>
<keyword evidence="9" id="KW-0547">Nucleotide-binding</keyword>
<dbReference type="InterPro" id="IPR004358">
    <property type="entry name" value="Sig_transdc_His_kin-like_C"/>
</dbReference>
<evidence type="ECO:0000256" key="17">
    <source>
        <dbReference type="ARBA" id="ARBA00023026"/>
    </source>
</evidence>
<keyword evidence="18" id="KW-0464">Manganese</keyword>
<dbReference type="SMART" id="SM00387">
    <property type="entry name" value="HATPase_c"/>
    <property type="match status" value="1"/>
</dbReference>
<evidence type="ECO:0000256" key="20">
    <source>
        <dbReference type="ARBA" id="ARBA00041776"/>
    </source>
</evidence>
<keyword evidence="21" id="KW-1133">Transmembrane helix</keyword>
<keyword evidence="21" id="KW-0472">Membrane</keyword>
<reference evidence="24" key="1">
    <citation type="submission" date="2022-04" db="EMBL/GenBank/DDBJ databases">
        <title>Roseibium sp. CAU 1639 isolated from mud.</title>
        <authorList>
            <person name="Kim W."/>
        </authorList>
    </citation>
    <scope>NUCLEOTIDE SEQUENCE</scope>
    <source>
        <strain evidence="24">CAU 1639</strain>
    </source>
</reference>
<keyword evidence="14" id="KW-0904">Protein phosphatase</keyword>
<dbReference type="InterPro" id="IPR036890">
    <property type="entry name" value="HATPase_C_sf"/>
</dbReference>
<evidence type="ECO:0000256" key="18">
    <source>
        <dbReference type="ARBA" id="ARBA00023211"/>
    </source>
</evidence>
<accession>A0ABT0H2A7</accession>
<evidence type="ECO:0000256" key="2">
    <source>
        <dbReference type="ARBA" id="ARBA00001936"/>
    </source>
</evidence>
<keyword evidence="13" id="KW-0460">Magnesium</keyword>
<comment type="caution">
    <text evidence="24">The sequence shown here is derived from an EMBL/GenBank/DDBJ whole genome shotgun (WGS) entry which is preliminary data.</text>
</comment>
<keyword evidence="7" id="KW-0597">Phosphoprotein</keyword>
<evidence type="ECO:0000256" key="15">
    <source>
        <dbReference type="ARBA" id="ARBA00023012"/>
    </source>
</evidence>
<feature type="transmembrane region" description="Helical" evidence="21">
    <location>
        <begin position="251"/>
        <end position="274"/>
    </location>
</feature>
<feature type="domain" description="HAMP" evidence="23">
    <location>
        <begin position="272"/>
        <end position="326"/>
    </location>
</feature>
<comment type="subcellular location">
    <subcellularLocation>
        <location evidence="4">Cell membrane</location>
        <topology evidence="4">Multi-pass membrane protein</topology>
    </subcellularLocation>
</comment>
<dbReference type="Gene3D" id="3.30.565.10">
    <property type="entry name" value="Histidine kinase-like ATPase, C-terminal domain"/>
    <property type="match status" value="1"/>
</dbReference>
<keyword evidence="15" id="KW-0902">Two-component regulatory system</keyword>
<dbReference type="Gene3D" id="6.10.340.10">
    <property type="match status" value="1"/>
</dbReference>
<comment type="cofactor">
    <cofactor evidence="3">
        <name>Mg(2+)</name>
        <dbReference type="ChEBI" id="CHEBI:18420"/>
    </cofactor>
</comment>
<evidence type="ECO:0000259" key="22">
    <source>
        <dbReference type="PROSITE" id="PS50109"/>
    </source>
</evidence>
<evidence type="ECO:0000256" key="1">
    <source>
        <dbReference type="ARBA" id="ARBA00000085"/>
    </source>
</evidence>
<dbReference type="PANTHER" id="PTHR44936">
    <property type="entry name" value="SENSOR PROTEIN CREC"/>
    <property type="match status" value="1"/>
</dbReference>
<dbReference type="InterPro" id="IPR036097">
    <property type="entry name" value="HisK_dim/P_sf"/>
</dbReference>
<keyword evidence="17" id="KW-0843">Virulence</keyword>
<dbReference type="CDD" id="cd00082">
    <property type="entry name" value="HisKA"/>
    <property type="match status" value="1"/>
</dbReference>
<dbReference type="RefSeq" id="WP_248159649.1">
    <property type="nucleotide sequence ID" value="NZ_JALNMJ010000032.1"/>
</dbReference>
<name>A0ABT0H2A7_9HYPH</name>
<organism evidence="24 25">
    <name type="scientific">Roseibium sediminicola</name>
    <dbReference type="NCBI Taxonomy" id="2933272"/>
    <lineage>
        <taxon>Bacteria</taxon>
        <taxon>Pseudomonadati</taxon>
        <taxon>Pseudomonadota</taxon>
        <taxon>Alphaproteobacteria</taxon>
        <taxon>Hyphomicrobiales</taxon>
        <taxon>Stappiaceae</taxon>
        <taxon>Roseibium</taxon>
    </lineage>
</organism>
<sequence length="544" mass="58667">MILSRAFRDRWRPPLFLVVAAVLGIMLLVPLAGIAFFRVYENQLIETTESELIAQSAAIAAASAQRLQDLGGTELPLGEAVSSAPAGSYRGGLVVQYLSGGWSPVLTRLDLNKTPILPGRPEAAPTTATVHPVYAEMGRHLTPILKDTQKLTLAGFRLLDFNGTVIAGRGELGLSLAHVEEVRHALSGHYASALRERIVDNPQPIYSISRGTSVRVFVAMPVIVNNRVAGVVYASRTPSNILKELFLKREAVFWLAAFTLGATFIVGLIFVRAISGPIRALTRRSLRIGAGDREALQPLAIHGNREIHALSESMLDMSRKLFDRNDYISTFANHVTHELKSPLTAIQGAAELLQDGGDGLSSGEREKFLDNILRDTNRATLLLNRLRDLARADSVEIGGHCRLGDVVAGIRGRVQGVTIDLAEDADLPMSAENARIVFENLIDNSRKHGADRVKIAVEAEDKALKLLVRDNGEGISAGNAEQVFDLFFTTRRDKGGTGMGLGIVQALLKAHGAGIHLVPRNAQGACFELTFPGGSGGLKSSNVR</sequence>
<dbReference type="GO" id="GO:0005524">
    <property type="term" value="F:ATP binding"/>
    <property type="evidence" value="ECO:0007669"/>
    <property type="project" value="UniProtKB-KW"/>
</dbReference>
<evidence type="ECO:0000256" key="13">
    <source>
        <dbReference type="ARBA" id="ARBA00022842"/>
    </source>
</evidence>
<evidence type="ECO:0000256" key="11">
    <source>
        <dbReference type="ARBA" id="ARBA00022801"/>
    </source>
</evidence>
<evidence type="ECO:0000259" key="23">
    <source>
        <dbReference type="PROSITE" id="PS50885"/>
    </source>
</evidence>
<evidence type="ECO:0000256" key="9">
    <source>
        <dbReference type="ARBA" id="ARBA00022741"/>
    </source>
</evidence>
<dbReference type="InterPro" id="IPR003594">
    <property type="entry name" value="HATPase_dom"/>
</dbReference>
<evidence type="ECO:0000256" key="6">
    <source>
        <dbReference type="ARBA" id="ARBA00022475"/>
    </source>
</evidence>
<dbReference type="SMART" id="SM00388">
    <property type="entry name" value="HisKA"/>
    <property type="match status" value="1"/>
</dbReference>
<dbReference type="SUPFAM" id="SSF47384">
    <property type="entry name" value="Homodimeric domain of signal transducing histidine kinase"/>
    <property type="match status" value="1"/>
</dbReference>
<keyword evidence="11" id="KW-0378">Hydrolase</keyword>
<dbReference type="InterPro" id="IPR003661">
    <property type="entry name" value="HisK_dim/P_dom"/>
</dbReference>